<keyword evidence="9" id="KW-1185">Reference proteome</keyword>
<evidence type="ECO:0000256" key="5">
    <source>
        <dbReference type="PROSITE-ProRule" id="PRU00317"/>
    </source>
</evidence>
<dbReference type="FunFam" id="1.25.10.10:FF:000237">
    <property type="entry name" value="Pumilio homolog 9"/>
    <property type="match status" value="1"/>
</dbReference>
<keyword evidence="2" id="KW-0810">Translation regulation</keyword>
<dbReference type="GO" id="GO:0003729">
    <property type="term" value="F:mRNA binding"/>
    <property type="evidence" value="ECO:0007669"/>
    <property type="project" value="TreeGrafter"/>
</dbReference>
<feature type="repeat" description="Pumilio" evidence="5">
    <location>
        <begin position="426"/>
        <end position="462"/>
    </location>
</feature>
<accession>A0AAP0D6J1</accession>
<evidence type="ECO:0000256" key="2">
    <source>
        <dbReference type="ARBA" id="ARBA00022845"/>
    </source>
</evidence>
<keyword evidence="1" id="KW-0677">Repeat</keyword>
<comment type="caution">
    <text evidence="8">The sequence shown here is derived from an EMBL/GenBank/DDBJ whole genome shotgun (WGS) entry which is preliminary data.</text>
</comment>
<dbReference type="GO" id="GO:0006417">
    <property type="term" value="P:regulation of translation"/>
    <property type="evidence" value="ECO:0007669"/>
    <property type="project" value="UniProtKB-KW"/>
</dbReference>
<feature type="repeat" description="Pumilio" evidence="5">
    <location>
        <begin position="354"/>
        <end position="389"/>
    </location>
</feature>
<protein>
    <recommendedName>
        <fullName evidence="7">PUM-HD domain-containing protein</fullName>
    </recommendedName>
</protein>
<dbReference type="SUPFAM" id="SSF48371">
    <property type="entry name" value="ARM repeat"/>
    <property type="match status" value="1"/>
</dbReference>
<evidence type="ECO:0000313" key="8">
    <source>
        <dbReference type="EMBL" id="KAK9066767.1"/>
    </source>
</evidence>
<dbReference type="Pfam" id="PF00806">
    <property type="entry name" value="PUF"/>
    <property type="match status" value="8"/>
</dbReference>
<keyword evidence="3" id="KW-0694">RNA-binding</keyword>
<evidence type="ECO:0000313" key="9">
    <source>
        <dbReference type="Proteomes" id="UP001408789"/>
    </source>
</evidence>
<sequence>MIPNHPHHHHHMYQTQSPTDFSDGFPFHSVSPARLNNISPSIDIDQSFYDSLSSLNISNHDDQDRQVFLPPRLNRAHGGAGSPFRGEGFGSNNGFEESFRASNGVSYNQGVYSGVGHSSARTVDPFLQQRTSSSSRFDLDFDQMSYLLAKERLYPTQHLNSYRNLRSINHPASISDESGLNLQTRNYNRNPNLQNYSYFRHVSLHDLRGRIRSLAKDEIGSKILQSKFDTPTSEEIDIVFSEVVGSVSDLMKDPHANYLMQKLVSVCDDNQKAMIIRELTDRSDEIILVCMSQYGTRVVQKLLENLTSHHQLMKVIRALQPCAAQLANDPNGHHVLQFCLLHFGCDYNQPILNQIANNCFKVATDRSGCCVLQACVEHSHGEVRTRLISEIMANAIQIAEDPFGNYVLQHMVGLQSPELTALLVSQLQGNFAYLSQNKYASNVVEKCLIESGPDISANIILELVESPTAPSLLVDPYGNFVIQSALKVSKGFAFSCLRRLILGNVHSMQSNLYGKKILEKMEKKRIIHS</sequence>
<dbReference type="SMART" id="SM00025">
    <property type="entry name" value="Pumilio"/>
    <property type="match status" value="8"/>
</dbReference>
<dbReference type="GO" id="GO:0005737">
    <property type="term" value="C:cytoplasm"/>
    <property type="evidence" value="ECO:0007669"/>
    <property type="project" value="TreeGrafter"/>
</dbReference>
<evidence type="ECO:0000259" key="7">
    <source>
        <dbReference type="PROSITE" id="PS50303"/>
    </source>
</evidence>
<dbReference type="PANTHER" id="PTHR12537:SF193">
    <property type="entry name" value="ARMADILLO-LIKE HELICAL, PUMILIO DOMAIN-CONTAINING PROTEIN"/>
    <property type="match status" value="1"/>
</dbReference>
<evidence type="ECO:0000256" key="4">
    <source>
        <dbReference type="ARBA" id="ARBA00058490"/>
    </source>
</evidence>
<dbReference type="InterPro" id="IPR033712">
    <property type="entry name" value="Pumilio_RNA-bd"/>
</dbReference>
<feature type="compositionally biased region" description="Basic residues" evidence="6">
    <location>
        <begin position="1"/>
        <end position="12"/>
    </location>
</feature>
<evidence type="ECO:0000256" key="6">
    <source>
        <dbReference type="SAM" id="MobiDB-lite"/>
    </source>
</evidence>
<dbReference type="Proteomes" id="UP001408789">
    <property type="component" value="Unassembled WGS sequence"/>
</dbReference>
<dbReference type="Gene3D" id="1.25.10.10">
    <property type="entry name" value="Leucine-rich Repeat Variant"/>
    <property type="match status" value="1"/>
</dbReference>
<feature type="repeat" description="Pumilio" evidence="5">
    <location>
        <begin position="278"/>
        <end position="317"/>
    </location>
</feature>
<organism evidence="8 9">
    <name type="scientific">Deinandra increscens subsp. villosa</name>
    <dbReference type="NCBI Taxonomy" id="3103831"/>
    <lineage>
        <taxon>Eukaryota</taxon>
        <taxon>Viridiplantae</taxon>
        <taxon>Streptophyta</taxon>
        <taxon>Embryophyta</taxon>
        <taxon>Tracheophyta</taxon>
        <taxon>Spermatophyta</taxon>
        <taxon>Magnoliopsida</taxon>
        <taxon>eudicotyledons</taxon>
        <taxon>Gunneridae</taxon>
        <taxon>Pentapetalae</taxon>
        <taxon>asterids</taxon>
        <taxon>campanulids</taxon>
        <taxon>Asterales</taxon>
        <taxon>Asteraceae</taxon>
        <taxon>Asteroideae</taxon>
        <taxon>Heliantheae alliance</taxon>
        <taxon>Madieae</taxon>
        <taxon>Madiinae</taxon>
        <taxon>Deinandra</taxon>
    </lineage>
</organism>
<dbReference type="PROSITE" id="PS50303">
    <property type="entry name" value="PUM_HD"/>
    <property type="match status" value="1"/>
</dbReference>
<reference evidence="8 9" key="1">
    <citation type="submission" date="2024-04" db="EMBL/GenBank/DDBJ databases">
        <title>The reference genome of an endangered Asteraceae, Deinandra increscens subsp. villosa, native to the Central Coast of California.</title>
        <authorList>
            <person name="Guilliams M."/>
            <person name="Hasenstab-Lehman K."/>
            <person name="Meyer R."/>
            <person name="Mcevoy S."/>
        </authorList>
    </citation>
    <scope>NUCLEOTIDE SEQUENCE [LARGE SCALE GENOMIC DNA]</scope>
    <source>
        <tissue evidence="8">Leaf</tissue>
    </source>
</reference>
<dbReference type="CDD" id="cd07920">
    <property type="entry name" value="Pumilio"/>
    <property type="match status" value="1"/>
</dbReference>
<evidence type="ECO:0000256" key="3">
    <source>
        <dbReference type="ARBA" id="ARBA00022884"/>
    </source>
</evidence>
<dbReference type="InterPro" id="IPR033133">
    <property type="entry name" value="PUM-HD"/>
</dbReference>
<dbReference type="InterPro" id="IPR001313">
    <property type="entry name" value="Pumilio_RNA-bd_rpt"/>
</dbReference>
<feature type="repeat" description="Pumilio" evidence="5">
    <location>
        <begin position="242"/>
        <end position="277"/>
    </location>
</feature>
<comment type="function">
    <text evidence="4">Sequence-specific RNA-binding protein that regulates translation and mRNA stability by binding the 3'-UTR of target mRNAs.</text>
</comment>
<evidence type="ECO:0000256" key="1">
    <source>
        <dbReference type="ARBA" id="ARBA00022737"/>
    </source>
</evidence>
<dbReference type="InterPro" id="IPR016024">
    <property type="entry name" value="ARM-type_fold"/>
</dbReference>
<dbReference type="EMBL" id="JBCNJP010000015">
    <property type="protein sequence ID" value="KAK9066767.1"/>
    <property type="molecule type" value="Genomic_DNA"/>
</dbReference>
<dbReference type="AlphaFoldDB" id="A0AAP0D6J1"/>
<feature type="repeat" description="Pumilio" evidence="5">
    <location>
        <begin position="206"/>
        <end position="241"/>
    </location>
</feature>
<name>A0AAP0D6J1_9ASTR</name>
<dbReference type="InterPro" id="IPR011989">
    <property type="entry name" value="ARM-like"/>
</dbReference>
<feature type="domain" description="PUM-HD" evidence="7">
    <location>
        <begin position="185"/>
        <end position="525"/>
    </location>
</feature>
<gene>
    <name evidence="8" type="ORF">SSX86_014090</name>
</gene>
<dbReference type="PROSITE" id="PS50302">
    <property type="entry name" value="PUM"/>
    <property type="match status" value="6"/>
</dbReference>
<dbReference type="PANTHER" id="PTHR12537">
    <property type="entry name" value="RNA BINDING PROTEIN PUMILIO-RELATED"/>
    <property type="match status" value="1"/>
</dbReference>
<proteinExistence type="predicted"/>
<feature type="repeat" description="Pumilio" evidence="5">
    <location>
        <begin position="390"/>
        <end position="425"/>
    </location>
</feature>
<feature type="region of interest" description="Disordered" evidence="6">
    <location>
        <begin position="1"/>
        <end position="25"/>
    </location>
</feature>